<feature type="chain" id="PRO_5011749573" evidence="2">
    <location>
        <begin position="34"/>
        <end position="241"/>
    </location>
</feature>
<evidence type="ECO:0000313" key="3">
    <source>
        <dbReference type="EMBL" id="SER90311.1"/>
    </source>
</evidence>
<keyword evidence="2" id="KW-0732">Signal</keyword>
<feature type="signal peptide" evidence="2">
    <location>
        <begin position="1"/>
        <end position="33"/>
    </location>
</feature>
<reference evidence="4" key="1">
    <citation type="submission" date="2016-10" db="EMBL/GenBank/DDBJ databases">
        <authorList>
            <person name="Varghese N."/>
            <person name="Submissions S."/>
        </authorList>
    </citation>
    <scope>NUCLEOTIDE SEQUENCE [LARGE SCALE GENOMIC DNA]</scope>
    <source>
        <strain evidence="4">CGMCC 1.6963</strain>
    </source>
</reference>
<feature type="transmembrane region" description="Helical" evidence="1">
    <location>
        <begin position="215"/>
        <end position="235"/>
    </location>
</feature>
<dbReference type="EMBL" id="FOHB01000002">
    <property type="protein sequence ID" value="SER90311.1"/>
    <property type="molecule type" value="Genomic_DNA"/>
</dbReference>
<proteinExistence type="predicted"/>
<organism evidence="3 4">
    <name type="scientific">Pedococcus cremeus</name>
    <dbReference type="NCBI Taxonomy" id="587636"/>
    <lineage>
        <taxon>Bacteria</taxon>
        <taxon>Bacillati</taxon>
        <taxon>Actinomycetota</taxon>
        <taxon>Actinomycetes</taxon>
        <taxon>Micrococcales</taxon>
        <taxon>Intrasporangiaceae</taxon>
        <taxon>Pedococcus</taxon>
    </lineage>
</organism>
<dbReference type="OrthoDB" id="3530682at2"/>
<dbReference type="NCBIfam" id="NF040672">
    <property type="entry name" value="SCO2322_fam"/>
    <property type="match status" value="1"/>
</dbReference>
<sequence length="241" mass="24673">MSRTTLRHPRPVVAVPSLVAALLLALVATVAQAGTASAAAYRYWGYFQLQDSKWAFATKGPEQVTPADGGVEGWRFAVAGESDMRMPRATVTFDQLCGGTAAQSGKKRVGVVIDYGRAADTEDGKQPPSPVGKCAVVESKATGAEVLAAVASVRSEKGLVCGINDQPATGCGGEVKAVSPEAKATDTPVQLAAATPSAQAGQTAAETKDEGTSPLAYVAVLVVLAAAALLVVTAARRRRAH</sequence>
<evidence type="ECO:0000256" key="2">
    <source>
        <dbReference type="SAM" id="SignalP"/>
    </source>
</evidence>
<name>A0A1H9SZJ6_9MICO</name>
<dbReference type="STRING" id="587636.SAMN05216199_1385"/>
<keyword evidence="1" id="KW-0812">Transmembrane</keyword>
<protein>
    <submittedName>
        <fullName evidence="3">Uncharacterized protein</fullName>
    </submittedName>
</protein>
<dbReference type="AlphaFoldDB" id="A0A1H9SZJ6"/>
<accession>A0A1H9SZJ6</accession>
<evidence type="ECO:0000313" key="4">
    <source>
        <dbReference type="Proteomes" id="UP000199019"/>
    </source>
</evidence>
<dbReference type="Proteomes" id="UP000199019">
    <property type="component" value="Unassembled WGS sequence"/>
</dbReference>
<dbReference type="InterPro" id="IPR047703">
    <property type="entry name" value="SCO2322-like"/>
</dbReference>
<keyword evidence="1" id="KW-0472">Membrane</keyword>
<keyword evidence="4" id="KW-1185">Reference proteome</keyword>
<evidence type="ECO:0000256" key="1">
    <source>
        <dbReference type="SAM" id="Phobius"/>
    </source>
</evidence>
<gene>
    <name evidence="3" type="ORF">SAMN05216199_1385</name>
</gene>
<dbReference type="RefSeq" id="WP_091756631.1">
    <property type="nucleotide sequence ID" value="NZ_FOHB01000002.1"/>
</dbReference>
<keyword evidence="1" id="KW-1133">Transmembrane helix</keyword>